<protein>
    <submittedName>
        <fullName evidence="9">Uncharacterized protein</fullName>
    </submittedName>
</protein>
<dbReference type="InterPro" id="IPR006483">
    <property type="entry name" value="CRISPR-assoc_Cas3_HD"/>
</dbReference>
<dbReference type="KEGG" id="mko:MKLM6_2396"/>
<evidence type="ECO:0000256" key="8">
    <source>
        <dbReference type="ARBA" id="ARBA00023118"/>
    </source>
</evidence>
<dbReference type="Gene3D" id="3.40.50.300">
    <property type="entry name" value="P-loop containing nucleotide triphosphate hydrolases"/>
    <property type="match status" value="2"/>
</dbReference>
<name>A0A291IK20_9GAMM</name>
<evidence type="ECO:0000256" key="7">
    <source>
        <dbReference type="ARBA" id="ARBA00022840"/>
    </source>
</evidence>
<keyword evidence="6" id="KW-0347">Helicase</keyword>
<dbReference type="PROSITE" id="PS51643">
    <property type="entry name" value="HD_CAS3"/>
    <property type="match status" value="1"/>
</dbReference>
<keyword evidence="8" id="KW-0051">Antiviral defense</keyword>
<organism evidence="9 10">
    <name type="scientific">Methylomonas koyamae</name>
    <dbReference type="NCBI Taxonomy" id="702114"/>
    <lineage>
        <taxon>Bacteria</taxon>
        <taxon>Pseudomonadati</taxon>
        <taxon>Pseudomonadota</taxon>
        <taxon>Gammaproteobacteria</taxon>
        <taxon>Methylococcales</taxon>
        <taxon>Methylococcaceae</taxon>
        <taxon>Methylomonas</taxon>
    </lineage>
</organism>
<dbReference type="GO" id="GO:0016787">
    <property type="term" value="F:hydrolase activity"/>
    <property type="evidence" value="ECO:0007669"/>
    <property type="project" value="UniProtKB-KW"/>
</dbReference>
<proteinExistence type="inferred from homology"/>
<dbReference type="InterPro" id="IPR003607">
    <property type="entry name" value="HD/PDEase_dom"/>
</dbReference>
<dbReference type="GO" id="GO:0004386">
    <property type="term" value="F:helicase activity"/>
    <property type="evidence" value="ECO:0007669"/>
    <property type="project" value="UniProtKB-KW"/>
</dbReference>
<keyword evidence="10" id="KW-1185">Reference proteome</keyword>
<evidence type="ECO:0000313" key="10">
    <source>
        <dbReference type="Proteomes" id="UP000077734"/>
    </source>
</evidence>
<dbReference type="Gene3D" id="1.10.3210.30">
    <property type="match status" value="1"/>
</dbReference>
<dbReference type="InterPro" id="IPR054712">
    <property type="entry name" value="Cas3-like_dom"/>
</dbReference>
<gene>
    <name evidence="9" type="ORF">A1356_07320</name>
</gene>
<evidence type="ECO:0000256" key="3">
    <source>
        <dbReference type="ARBA" id="ARBA00022723"/>
    </source>
</evidence>
<evidence type="ECO:0000256" key="1">
    <source>
        <dbReference type="ARBA" id="ARBA00006847"/>
    </source>
</evidence>
<reference evidence="9 10" key="1">
    <citation type="submission" date="2016-03" db="EMBL/GenBank/DDBJ databases">
        <authorList>
            <person name="Heylen K."/>
            <person name="De Vos P."/>
            <person name="Vekeman B."/>
        </authorList>
    </citation>
    <scope>NUCLEOTIDE SEQUENCE [LARGE SCALE GENOMIC DNA]</scope>
    <source>
        <strain evidence="9 10">R-49807</strain>
    </source>
</reference>
<comment type="similarity">
    <text evidence="1">In the N-terminal section; belongs to the CRISPR-associated nuclease Cas3-HD family.</text>
</comment>
<evidence type="ECO:0000313" key="9">
    <source>
        <dbReference type="EMBL" id="OAI28374.1"/>
    </source>
</evidence>
<dbReference type="Pfam" id="PF22590">
    <property type="entry name" value="Cas3-like_C_2"/>
    <property type="match status" value="1"/>
</dbReference>
<evidence type="ECO:0000256" key="5">
    <source>
        <dbReference type="ARBA" id="ARBA00022801"/>
    </source>
</evidence>
<dbReference type="InterPro" id="IPR038257">
    <property type="entry name" value="CRISPR-assoc_Cas3_HD_sf"/>
</dbReference>
<dbReference type="SUPFAM" id="SSF109604">
    <property type="entry name" value="HD-domain/PDEase-like"/>
    <property type="match status" value="1"/>
</dbReference>
<dbReference type="NCBIfam" id="TIGR02621">
    <property type="entry name" value="cas3_GSU0051"/>
    <property type="match status" value="1"/>
</dbReference>
<dbReference type="AlphaFoldDB" id="A0A291IK20"/>
<dbReference type="Proteomes" id="UP000077734">
    <property type="component" value="Unassembled WGS sequence"/>
</dbReference>
<dbReference type="InterPro" id="IPR027417">
    <property type="entry name" value="P-loop_NTPase"/>
</dbReference>
<dbReference type="EMBL" id="LUUL01000057">
    <property type="protein sequence ID" value="OAI28374.1"/>
    <property type="molecule type" value="Genomic_DNA"/>
</dbReference>
<dbReference type="RefSeq" id="WP_064025648.1">
    <property type="nucleotide sequence ID" value="NZ_CP023669.1"/>
</dbReference>
<dbReference type="GO" id="GO:0051607">
    <property type="term" value="P:defense response to virus"/>
    <property type="evidence" value="ECO:0007669"/>
    <property type="project" value="UniProtKB-KW"/>
</dbReference>
<sequence length="961" mass="105964">MQIEDFDAFFTALHGRPPFPWQSRLAKQLGETGVWPPVLNLPTSAGKTAALDAALFHLILEAAQPPAQRRAPRRIFFVVDRRLVVDEAYQRATNIAEALVNAQGGSGILADAAAGLLNLAGEGAKQPLVVRRLRGGLPMERAFLGNPLQPAVIMTTVDQLGSRLLFRGYGVSANMRPIHAALTAMDSLILLDEAHMSRPFLQTLQAVTRYQSNDWSERQIRLPHAVVQMTATPGDTTDAFELNDKDYDHELLQQRLQSAKPAELEEVKEASALAKALTDKAIELIVRFGETLPAPVIGVVTNRVTTAREVFERVNKQCELVETILLTGRIRPADRDRLLKTYLPRMKAGRSGAEAGNSKPLFVVATQTIEVGADLDFDGLVTESASLDALRQRFGRLNRLGERPYCLAAVIHAKSNKDDPIYGEALSKTWKWLNEHSEKIKGKKSRVVDFGILKLKALLATSNISALYMLPVDAPVLLPTHLDVLVQTSPNPRVSPDPALLLHGPNSREEDVQVVWRADVPKNFLIEDLAILQALPPSSHEALAIPLSALRAFLHQIGGADANDLEGLAETSEMIEFTGDSKPVAIWRGANGSEVVFANRIRPGDLVVLPAIYGGADEFGWYPAKAAPVSDVAELDCLTTRGKFYLRLHPALVSYWFESGSEVVAAEIQRLIANWQQRLDDGETELPALYNEVLQVALDSESLSSSYRTVIEALLREKFSAIPYVERDASKGVLLVSKRNVAQTLVDDGDALSLSLEVGLEQHSQGVAGLAREFSLGLGLPPDLVSCIEKAALYHDLGKADPRFQAMLQGGVAQHDKWLAKSGMNAADRVARQLARKIAAYPNGQRHECYSVALLRANLRLLKLSSDPELTEYLVGSHHGHGRPWMPAIPDEGTDINFFFDNQSIHFCGVHGLERLDAGWPDLFWRLIRRYGYWGLSFLETVVRLADQQRSEWESKNETND</sequence>
<evidence type="ECO:0000256" key="6">
    <source>
        <dbReference type="ARBA" id="ARBA00022806"/>
    </source>
</evidence>
<comment type="similarity">
    <text evidence="2">In the central section; belongs to the CRISPR-associated helicase Cas3 family.</text>
</comment>
<dbReference type="SUPFAM" id="SSF52540">
    <property type="entry name" value="P-loop containing nucleoside triphosphate hydrolases"/>
    <property type="match status" value="1"/>
</dbReference>
<dbReference type="InterPro" id="IPR013444">
    <property type="entry name" value="Helicase_Cas3_CRISPR-ass_Anaes"/>
</dbReference>
<dbReference type="SMART" id="SM00471">
    <property type="entry name" value="HDc"/>
    <property type="match status" value="1"/>
</dbReference>
<dbReference type="GO" id="GO:0046872">
    <property type="term" value="F:metal ion binding"/>
    <property type="evidence" value="ECO:0007669"/>
    <property type="project" value="UniProtKB-KW"/>
</dbReference>
<keyword evidence="5" id="KW-0378">Hydrolase</keyword>
<keyword evidence="4" id="KW-0547">Nucleotide-binding</keyword>
<comment type="caution">
    <text evidence="9">The sequence shown here is derived from an EMBL/GenBank/DDBJ whole genome shotgun (WGS) entry which is preliminary data.</text>
</comment>
<evidence type="ECO:0000256" key="4">
    <source>
        <dbReference type="ARBA" id="ARBA00022741"/>
    </source>
</evidence>
<dbReference type="GO" id="GO:0005524">
    <property type="term" value="F:ATP binding"/>
    <property type="evidence" value="ECO:0007669"/>
    <property type="project" value="UniProtKB-KW"/>
</dbReference>
<accession>A0A291IK20</accession>
<dbReference type="Pfam" id="PF18019">
    <property type="entry name" value="Cas3_HD"/>
    <property type="match status" value="1"/>
</dbReference>
<keyword evidence="7" id="KW-0067">ATP-binding</keyword>
<keyword evidence="3" id="KW-0479">Metal-binding</keyword>
<dbReference type="NCBIfam" id="TIGR01596">
    <property type="entry name" value="cas3_HD"/>
    <property type="match status" value="1"/>
</dbReference>
<evidence type="ECO:0000256" key="2">
    <source>
        <dbReference type="ARBA" id="ARBA00009046"/>
    </source>
</evidence>